<keyword evidence="2" id="KW-1185">Reference proteome</keyword>
<evidence type="ECO:0000313" key="1">
    <source>
        <dbReference type="EMBL" id="KAE9392280.1"/>
    </source>
</evidence>
<dbReference type="Proteomes" id="UP000799118">
    <property type="component" value="Unassembled WGS sequence"/>
</dbReference>
<gene>
    <name evidence="1" type="ORF">BT96DRAFT_944789</name>
</gene>
<proteinExistence type="predicted"/>
<evidence type="ECO:0000313" key="2">
    <source>
        <dbReference type="Proteomes" id="UP000799118"/>
    </source>
</evidence>
<accession>A0A6A4H3K0</accession>
<protein>
    <submittedName>
        <fullName evidence="1">Uncharacterized protein</fullName>
    </submittedName>
</protein>
<dbReference type="AlphaFoldDB" id="A0A6A4H3K0"/>
<name>A0A6A4H3K0_9AGAR</name>
<reference evidence="1" key="1">
    <citation type="journal article" date="2019" name="Environ. Microbiol.">
        <title>Fungal ecological strategies reflected in gene transcription - a case study of two litter decomposers.</title>
        <authorList>
            <person name="Barbi F."/>
            <person name="Kohler A."/>
            <person name="Barry K."/>
            <person name="Baskaran P."/>
            <person name="Daum C."/>
            <person name="Fauchery L."/>
            <person name="Ihrmark K."/>
            <person name="Kuo A."/>
            <person name="LaButti K."/>
            <person name="Lipzen A."/>
            <person name="Morin E."/>
            <person name="Grigoriev I.V."/>
            <person name="Henrissat B."/>
            <person name="Lindahl B."/>
            <person name="Martin F."/>
        </authorList>
    </citation>
    <scope>NUCLEOTIDE SEQUENCE</scope>
    <source>
        <strain evidence="1">JB14</strain>
    </source>
</reference>
<sequence length="150" mass="16527">MACKLGAQAAAALLQMSAANFVLLWNAWFELQGDRELLPLEDRQQMVQEPNTGLVWLGMQDRSMGCWSHHRRGANWCLRVLVVMRLLTKLIRDIGSEALEEKDQEEIESSGLLTTVCEWICAIEALGGCKGAELEGGKGREVIGALTLGT</sequence>
<organism evidence="1 2">
    <name type="scientific">Gymnopus androsaceus JB14</name>
    <dbReference type="NCBI Taxonomy" id="1447944"/>
    <lineage>
        <taxon>Eukaryota</taxon>
        <taxon>Fungi</taxon>
        <taxon>Dikarya</taxon>
        <taxon>Basidiomycota</taxon>
        <taxon>Agaricomycotina</taxon>
        <taxon>Agaricomycetes</taxon>
        <taxon>Agaricomycetidae</taxon>
        <taxon>Agaricales</taxon>
        <taxon>Marasmiineae</taxon>
        <taxon>Omphalotaceae</taxon>
        <taxon>Gymnopus</taxon>
    </lineage>
</organism>
<dbReference type="EMBL" id="ML769600">
    <property type="protein sequence ID" value="KAE9392280.1"/>
    <property type="molecule type" value="Genomic_DNA"/>
</dbReference>